<dbReference type="OrthoDB" id="9798386at2"/>
<dbReference type="PANTHER" id="PTHR43806:SF11">
    <property type="entry name" value="CEREVISIN-RELATED"/>
    <property type="match status" value="1"/>
</dbReference>
<comment type="caution">
    <text evidence="7">The sequence shown here is derived from an EMBL/GenBank/DDBJ whole genome shotgun (WGS) entry which is preliminary data.</text>
</comment>
<evidence type="ECO:0000256" key="4">
    <source>
        <dbReference type="ARBA" id="ARBA00022825"/>
    </source>
</evidence>
<dbReference type="InterPro" id="IPR022398">
    <property type="entry name" value="Peptidase_S8_His-AS"/>
</dbReference>
<dbReference type="GO" id="GO:0006508">
    <property type="term" value="P:proteolysis"/>
    <property type="evidence" value="ECO:0007669"/>
    <property type="project" value="UniProtKB-KW"/>
</dbReference>
<dbReference type="Pfam" id="PF00082">
    <property type="entry name" value="Peptidase_S8"/>
    <property type="match status" value="1"/>
</dbReference>
<dbReference type="InterPro" id="IPR050131">
    <property type="entry name" value="Peptidase_S8_subtilisin-like"/>
</dbReference>
<evidence type="ECO:0000313" key="8">
    <source>
        <dbReference type="Proteomes" id="UP000245670"/>
    </source>
</evidence>
<sequence length="382" mass="42735">MNQWKFLFFENYSKHSININKIKNEITKNIIIYEEVFHDNGFIKDLNEYSQFVIYFKNLKIAYLNSNLLSNKSKAISIRAKILEEAFMKLSPNLTDVEVSSNWGIESLNLSNEQNSLDGDNIKVAILDSGIDLEHQDFSGRVIPTSVVSDTAQDFVGHGTHIAGIACGGINNNKRYGVATKAKIYACKVTDSSINISQFNVLQGFYWAMKEECNVICLAFSQENKRHEIYNTVFERVIRKCKNKNILCISGVGNDSDRESGIKISAGSPASCPTSLSVTGISEKMKISNFSNRAKRNQKIDFAAPAEIIFSSWSITGDPQKQFKNDSGTSMATAFVTGIVALLYQKYPNFNAYQIEAELKKLCKPLDTDSRDCSYGFVQSPV</sequence>
<dbReference type="Proteomes" id="UP000245670">
    <property type="component" value="Unassembled WGS sequence"/>
</dbReference>
<feature type="domain" description="Peptidase S8/S53" evidence="6">
    <location>
        <begin position="119"/>
        <end position="362"/>
    </location>
</feature>
<evidence type="ECO:0000313" key="7">
    <source>
        <dbReference type="EMBL" id="PWG04305.1"/>
    </source>
</evidence>
<dbReference type="Gene3D" id="3.40.50.200">
    <property type="entry name" value="Peptidase S8/S53 domain"/>
    <property type="match status" value="1"/>
</dbReference>
<dbReference type="PROSITE" id="PS00137">
    <property type="entry name" value="SUBTILASE_HIS"/>
    <property type="match status" value="1"/>
</dbReference>
<dbReference type="RefSeq" id="WP_109405675.1">
    <property type="nucleotide sequence ID" value="NZ_QFFG01000006.1"/>
</dbReference>
<dbReference type="PROSITE" id="PS00136">
    <property type="entry name" value="SUBTILASE_ASP"/>
    <property type="match status" value="1"/>
</dbReference>
<dbReference type="PANTHER" id="PTHR43806">
    <property type="entry name" value="PEPTIDASE S8"/>
    <property type="match status" value="1"/>
</dbReference>
<feature type="active site" description="Charge relay system" evidence="5">
    <location>
        <position position="330"/>
    </location>
</feature>
<gene>
    <name evidence="7" type="ORF">DIS07_12915</name>
</gene>
<organism evidence="7 8">
    <name type="scientific">Polaribacter aquimarinus</name>
    <dbReference type="NCBI Taxonomy" id="2100726"/>
    <lineage>
        <taxon>Bacteria</taxon>
        <taxon>Pseudomonadati</taxon>
        <taxon>Bacteroidota</taxon>
        <taxon>Flavobacteriia</taxon>
        <taxon>Flavobacteriales</taxon>
        <taxon>Flavobacteriaceae</taxon>
    </lineage>
</organism>
<dbReference type="InterPro" id="IPR036852">
    <property type="entry name" value="Peptidase_S8/S53_dom_sf"/>
</dbReference>
<keyword evidence="8" id="KW-1185">Reference proteome</keyword>
<dbReference type="GO" id="GO:0004252">
    <property type="term" value="F:serine-type endopeptidase activity"/>
    <property type="evidence" value="ECO:0007669"/>
    <property type="project" value="UniProtKB-UniRule"/>
</dbReference>
<keyword evidence="3 5" id="KW-0378">Hydrolase</keyword>
<evidence type="ECO:0000256" key="1">
    <source>
        <dbReference type="ARBA" id="ARBA00011073"/>
    </source>
</evidence>
<dbReference type="InterPro" id="IPR023827">
    <property type="entry name" value="Peptidase_S8_Asp-AS"/>
</dbReference>
<proteinExistence type="inferred from homology"/>
<keyword evidence="4 5" id="KW-0720">Serine protease</keyword>
<keyword evidence="2 5" id="KW-0645">Protease</keyword>
<feature type="active site" description="Charge relay system" evidence="5">
    <location>
        <position position="158"/>
    </location>
</feature>
<dbReference type="PRINTS" id="PR00723">
    <property type="entry name" value="SUBTILISIN"/>
</dbReference>
<evidence type="ECO:0000256" key="5">
    <source>
        <dbReference type="PROSITE-ProRule" id="PRU01240"/>
    </source>
</evidence>
<name>A0A2U2J7I9_9FLAO</name>
<dbReference type="AlphaFoldDB" id="A0A2U2J7I9"/>
<comment type="similarity">
    <text evidence="1 5">Belongs to the peptidase S8 family.</text>
</comment>
<evidence type="ECO:0000259" key="6">
    <source>
        <dbReference type="Pfam" id="PF00082"/>
    </source>
</evidence>
<evidence type="ECO:0000256" key="3">
    <source>
        <dbReference type="ARBA" id="ARBA00022801"/>
    </source>
</evidence>
<dbReference type="EMBL" id="QFFG01000006">
    <property type="protein sequence ID" value="PWG04305.1"/>
    <property type="molecule type" value="Genomic_DNA"/>
</dbReference>
<dbReference type="InterPro" id="IPR015500">
    <property type="entry name" value="Peptidase_S8_subtilisin-rel"/>
</dbReference>
<dbReference type="InterPro" id="IPR000209">
    <property type="entry name" value="Peptidase_S8/S53_dom"/>
</dbReference>
<dbReference type="PROSITE" id="PS51892">
    <property type="entry name" value="SUBTILASE"/>
    <property type="match status" value="1"/>
</dbReference>
<protein>
    <recommendedName>
        <fullName evidence="6">Peptidase S8/S53 domain-containing protein</fullName>
    </recommendedName>
</protein>
<evidence type="ECO:0000256" key="2">
    <source>
        <dbReference type="ARBA" id="ARBA00022670"/>
    </source>
</evidence>
<dbReference type="SUPFAM" id="SSF52743">
    <property type="entry name" value="Subtilisin-like"/>
    <property type="match status" value="1"/>
</dbReference>
<accession>A0A2U2J7I9</accession>
<reference evidence="7 8" key="1">
    <citation type="submission" date="2018-05" db="EMBL/GenBank/DDBJ databases">
        <title>Polaribacter aquimarinus sp. nov., isolated from sediment in a sediment of sea.</title>
        <authorList>
            <person name="Lu D."/>
        </authorList>
    </citation>
    <scope>NUCLEOTIDE SEQUENCE [LARGE SCALE GENOMIC DNA]</scope>
    <source>
        <strain evidence="7 8">ZY113</strain>
    </source>
</reference>
<feature type="active site" description="Charge relay system" evidence="5">
    <location>
        <position position="128"/>
    </location>
</feature>